<evidence type="ECO:0000256" key="6">
    <source>
        <dbReference type="ARBA" id="ARBA00023239"/>
    </source>
</evidence>
<comment type="catalytic activity">
    <reaction evidence="1">
        <text>7,8-dihydroneopterin = 6-hydroxymethyl-7,8-dihydropterin + glycolaldehyde</text>
        <dbReference type="Rhea" id="RHEA:10540"/>
        <dbReference type="ChEBI" id="CHEBI:17001"/>
        <dbReference type="ChEBI" id="CHEBI:17071"/>
        <dbReference type="ChEBI" id="CHEBI:44841"/>
        <dbReference type="EC" id="4.1.2.25"/>
    </reaction>
</comment>
<evidence type="ECO:0000256" key="7">
    <source>
        <dbReference type="ARBA" id="ARBA00032903"/>
    </source>
</evidence>
<dbReference type="Proteomes" id="UP000076761">
    <property type="component" value="Unassembled WGS sequence"/>
</dbReference>
<dbReference type="InterPro" id="IPR006156">
    <property type="entry name" value="Dihydroneopterin_aldolase"/>
</dbReference>
<dbReference type="InterPro" id="IPR043133">
    <property type="entry name" value="GTP-CH-I_C/QueF"/>
</dbReference>
<dbReference type="PANTHER" id="PTHR42844">
    <property type="entry name" value="DIHYDRONEOPTERIN ALDOLASE 1-RELATED"/>
    <property type="match status" value="1"/>
</dbReference>
<evidence type="ECO:0000256" key="4">
    <source>
        <dbReference type="ARBA" id="ARBA00013043"/>
    </source>
</evidence>
<dbReference type="AlphaFoldDB" id="A0A165Q1E1"/>
<dbReference type="SMART" id="SM00905">
    <property type="entry name" value="FolB"/>
    <property type="match status" value="2"/>
</dbReference>
<comment type="similarity">
    <text evidence="3">Belongs to the DHNA family.</text>
</comment>
<feature type="domain" description="Dihydroneopterin aldolase/epimerase" evidence="8">
    <location>
        <begin position="135"/>
        <end position="240"/>
    </location>
</feature>
<evidence type="ECO:0000256" key="2">
    <source>
        <dbReference type="ARBA" id="ARBA00005013"/>
    </source>
</evidence>
<keyword evidence="6" id="KW-0456">Lyase</keyword>
<keyword evidence="10" id="KW-1185">Reference proteome</keyword>
<evidence type="ECO:0000256" key="3">
    <source>
        <dbReference type="ARBA" id="ARBA00005708"/>
    </source>
</evidence>
<organism evidence="9 10">
    <name type="scientific">Neolentinus lepideus HHB14362 ss-1</name>
    <dbReference type="NCBI Taxonomy" id="1314782"/>
    <lineage>
        <taxon>Eukaryota</taxon>
        <taxon>Fungi</taxon>
        <taxon>Dikarya</taxon>
        <taxon>Basidiomycota</taxon>
        <taxon>Agaricomycotina</taxon>
        <taxon>Agaricomycetes</taxon>
        <taxon>Gloeophyllales</taxon>
        <taxon>Gloeophyllaceae</taxon>
        <taxon>Neolentinus</taxon>
    </lineage>
</organism>
<dbReference type="GO" id="GO:0046656">
    <property type="term" value="P:folic acid biosynthetic process"/>
    <property type="evidence" value="ECO:0007669"/>
    <property type="project" value="UniProtKB-KW"/>
</dbReference>
<sequence length="252" mass="27464">MKQDSQARDIVSIKSLSVSANIGPDCWGRSRAQPLLLDIGIGLLKPLSLDKVGSSDDVNDTVNYGTSDIEISGNLYGVATLTLIHSRSIAGRYNAQEVRIHVEAPKAILLADGLGMSQVTRTQPHVKQLEQEVWWFVKDLTLGVIIGVNPPECLAKQRVIVNIEIVQQSVAKFGGLDWANLISDVTKALEASEYLTLEKFVMEVVRVACLSSEKVDVATARAQNTSAISFAHSPSVEITRFRKHFIAAQGNI</sequence>
<dbReference type="GO" id="GO:0005737">
    <property type="term" value="C:cytoplasm"/>
    <property type="evidence" value="ECO:0007669"/>
    <property type="project" value="TreeGrafter"/>
</dbReference>
<dbReference type="Gene3D" id="3.30.1130.10">
    <property type="match status" value="2"/>
</dbReference>
<evidence type="ECO:0000256" key="5">
    <source>
        <dbReference type="ARBA" id="ARBA00022909"/>
    </source>
</evidence>
<dbReference type="OrthoDB" id="5425486at2759"/>
<evidence type="ECO:0000256" key="1">
    <source>
        <dbReference type="ARBA" id="ARBA00001353"/>
    </source>
</evidence>
<keyword evidence="5" id="KW-0289">Folate biosynthesis</keyword>
<protein>
    <recommendedName>
        <fullName evidence="4">dihydroneopterin aldolase</fullName>
        <ecNumber evidence="4">4.1.2.25</ecNumber>
    </recommendedName>
    <alternativeName>
        <fullName evidence="7">7,8-dihydroneopterin aldolase</fullName>
    </alternativeName>
</protein>
<accession>A0A165Q1E1</accession>
<dbReference type="STRING" id="1314782.A0A165Q1E1"/>
<dbReference type="GO" id="GO:0004150">
    <property type="term" value="F:dihydroneopterin aldolase activity"/>
    <property type="evidence" value="ECO:0007669"/>
    <property type="project" value="UniProtKB-EC"/>
</dbReference>
<dbReference type="SUPFAM" id="SSF55620">
    <property type="entry name" value="Tetrahydrobiopterin biosynthesis enzymes-like"/>
    <property type="match status" value="2"/>
</dbReference>
<dbReference type="Pfam" id="PF02152">
    <property type="entry name" value="FolB"/>
    <property type="match status" value="1"/>
</dbReference>
<proteinExistence type="inferred from homology"/>
<feature type="domain" description="Dihydroneopterin aldolase/epimerase" evidence="8">
    <location>
        <begin position="11"/>
        <end position="120"/>
    </location>
</feature>
<dbReference type="PANTHER" id="PTHR42844:SF1">
    <property type="entry name" value="DIHYDRONEOPTERIN ALDOLASE 1-RELATED"/>
    <property type="match status" value="1"/>
</dbReference>
<name>A0A165Q1E1_9AGAM</name>
<dbReference type="InterPro" id="IPR006157">
    <property type="entry name" value="FolB_dom"/>
</dbReference>
<evidence type="ECO:0000259" key="8">
    <source>
        <dbReference type="SMART" id="SM00905"/>
    </source>
</evidence>
<evidence type="ECO:0000313" key="10">
    <source>
        <dbReference type="Proteomes" id="UP000076761"/>
    </source>
</evidence>
<dbReference type="EMBL" id="KV425603">
    <property type="protein sequence ID" value="KZT21784.1"/>
    <property type="molecule type" value="Genomic_DNA"/>
</dbReference>
<comment type="pathway">
    <text evidence="2">Cofactor biosynthesis; tetrahydrofolate biosynthesis; 2-amino-4-hydroxy-6-hydroxymethyl-7,8-dihydropteridine diphosphate from 7,8-dihydroneopterin triphosphate: step 3/4.</text>
</comment>
<gene>
    <name evidence="9" type="ORF">NEOLEDRAFT_1150499</name>
</gene>
<reference evidence="9 10" key="1">
    <citation type="journal article" date="2016" name="Mol. Biol. Evol.">
        <title>Comparative Genomics of Early-Diverging Mushroom-Forming Fungi Provides Insights into the Origins of Lignocellulose Decay Capabilities.</title>
        <authorList>
            <person name="Nagy L.G."/>
            <person name="Riley R."/>
            <person name="Tritt A."/>
            <person name="Adam C."/>
            <person name="Daum C."/>
            <person name="Floudas D."/>
            <person name="Sun H."/>
            <person name="Yadav J.S."/>
            <person name="Pangilinan J."/>
            <person name="Larsson K.H."/>
            <person name="Matsuura K."/>
            <person name="Barry K."/>
            <person name="Labutti K."/>
            <person name="Kuo R."/>
            <person name="Ohm R.A."/>
            <person name="Bhattacharya S.S."/>
            <person name="Shirouzu T."/>
            <person name="Yoshinaga Y."/>
            <person name="Martin F.M."/>
            <person name="Grigoriev I.V."/>
            <person name="Hibbett D.S."/>
        </authorList>
    </citation>
    <scope>NUCLEOTIDE SEQUENCE [LARGE SCALE GENOMIC DNA]</scope>
    <source>
        <strain evidence="9 10">HHB14362 ss-1</strain>
    </source>
</reference>
<dbReference type="InParanoid" id="A0A165Q1E1"/>
<dbReference type="EC" id="4.1.2.25" evidence="4"/>
<evidence type="ECO:0000313" key="9">
    <source>
        <dbReference type="EMBL" id="KZT21784.1"/>
    </source>
</evidence>